<reference evidence="2" key="1">
    <citation type="submission" date="2021-01" db="EMBL/GenBank/DDBJ databases">
        <authorList>
            <person name="Corre E."/>
            <person name="Pelletier E."/>
            <person name="Niang G."/>
            <person name="Scheremetjew M."/>
            <person name="Finn R."/>
            <person name="Kale V."/>
            <person name="Holt S."/>
            <person name="Cochrane G."/>
            <person name="Meng A."/>
            <person name="Brown T."/>
            <person name="Cohen L."/>
        </authorList>
    </citation>
    <scope>NUCLEOTIDE SEQUENCE</scope>
    <source>
        <strain evidence="2">MM31A-1</strain>
    </source>
</reference>
<accession>A0A7S3V4V0</accession>
<gene>
    <name evidence="2" type="ORF">CDEB00056_LOCUS1926</name>
</gene>
<evidence type="ECO:0008006" key="3">
    <source>
        <dbReference type="Google" id="ProtNLM"/>
    </source>
</evidence>
<keyword evidence="1" id="KW-0812">Transmembrane</keyword>
<keyword evidence="1" id="KW-0472">Membrane</keyword>
<dbReference type="InterPro" id="IPR043130">
    <property type="entry name" value="CDP-OH_PTrfase_TM_dom"/>
</dbReference>
<proteinExistence type="predicted"/>
<dbReference type="EMBL" id="HBIO01002752">
    <property type="protein sequence ID" value="CAE0457085.1"/>
    <property type="molecule type" value="Transcribed_RNA"/>
</dbReference>
<feature type="transmembrane region" description="Helical" evidence="1">
    <location>
        <begin position="57"/>
        <end position="82"/>
    </location>
</feature>
<dbReference type="GO" id="GO:0016020">
    <property type="term" value="C:membrane"/>
    <property type="evidence" value="ECO:0007669"/>
    <property type="project" value="InterPro"/>
</dbReference>
<protein>
    <recommendedName>
        <fullName evidence="3">CDP-diacylglycerol--inositol 3-phosphatidyltransferase</fullName>
    </recommendedName>
</protein>
<dbReference type="GO" id="GO:0008654">
    <property type="term" value="P:phospholipid biosynthetic process"/>
    <property type="evidence" value="ECO:0007669"/>
    <property type="project" value="InterPro"/>
</dbReference>
<feature type="transmembrane region" description="Helical" evidence="1">
    <location>
        <begin position="213"/>
        <end position="231"/>
    </location>
</feature>
<dbReference type="Gene3D" id="1.20.120.1760">
    <property type="match status" value="1"/>
</dbReference>
<evidence type="ECO:0000256" key="1">
    <source>
        <dbReference type="SAM" id="Phobius"/>
    </source>
</evidence>
<sequence length="289" mass="32909">MRKIPSKSKIENYGRGTSGRNIRYSSPLSTSRLIVEGLPINPIRAGSIDQRKLPIPLYLPNIICYSRVILSLISLITSWLTVVRGDNFVFYFQLTACLWILASFLDNIDGKIAKKLGQCSELGVLLDIIADNILRSCSWVACIMMGNQSNHKNMWLPVLAVLSISIEWMTMLSTQLLAIYQEKEHWKDVNTTNSNASEMPWLVNAILRNNFRSIWGGTTMYGSMGCAMVHFGHMNRDLLPKFILIPYDLARYVAYFGRVMAFFVETWFCLEFLRLVVKLESSESVVNTD</sequence>
<feature type="transmembrane region" description="Helical" evidence="1">
    <location>
        <begin position="154"/>
        <end position="180"/>
    </location>
</feature>
<name>A0A7S3V4V0_9STRA</name>
<dbReference type="GO" id="GO:0016780">
    <property type="term" value="F:phosphotransferase activity, for other substituted phosphate groups"/>
    <property type="evidence" value="ECO:0007669"/>
    <property type="project" value="InterPro"/>
</dbReference>
<dbReference type="AlphaFoldDB" id="A0A7S3V4V0"/>
<dbReference type="InterPro" id="IPR000462">
    <property type="entry name" value="CDP-OH_P_trans"/>
</dbReference>
<keyword evidence="1" id="KW-1133">Transmembrane helix</keyword>
<dbReference type="Pfam" id="PF01066">
    <property type="entry name" value="CDP-OH_P_transf"/>
    <property type="match status" value="1"/>
</dbReference>
<feature type="transmembrane region" description="Helical" evidence="1">
    <location>
        <begin position="88"/>
        <end position="105"/>
    </location>
</feature>
<feature type="transmembrane region" description="Helical" evidence="1">
    <location>
        <begin position="252"/>
        <end position="273"/>
    </location>
</feature>
<evidence type="ECO:0000313" key="2">
    <source>
        <dbReference type="EMBL" id="CAE0457085.1"/>
    </source>
</evidence>
<organism evidence="2">
    <name type="scientific">Chaetoceros debilis</name>
    <dbReference type="NCBI Taxonomy" id="122233"/>
    <lineage>
        <taxon>Eukaryota</taxon>
        <taxon>Sar</taxon>
        <taxon>Stramenopiles</taxon>
        <taxon>Ochrophyta</taxon>
        <taxon>Bacillariophyta</taxon>
        <taxon>Coscinodiscophyceae</taxon>
        <taxon>Chaetocerotophycidae</taxon>
        <taxon>Chaetocerotales</taxon>
        <taxon>Chaetocerotaceae</taxon>
        <taxon>Chaetoceros</taxon>
    </lineage>
</organism>